<reference evidence="3" key="1">
    <citation type="journal article" date="2021" name="Syst. Appl. Microbiol.">
        <title>Roseomonas hellenica sp. nov., isolated from roots of wild-growing Alkanna tinctoria.</title>
        <authorList>
            <person name="Rat A."/>
            <person name="Naranjo H.D."/>
            <person name="Lebbe L."/>
            <person name="Cnockaert M."/>
            <person name="Krigas N."/>
            <person name="Grigoriadou K."/>
            <person name="Maloupa E."/>
            <person name="Willems A."/>
        </authorList>
    </citation>
    <scope>NUCLEOTIDE SEQUENCE [LARGE SCALE GENOMIC DNA]</scope>
    <source>
        <strain evidence="3">LMG 31159</strain>
    </source>
</reference>
<evidence type="ECO:0000313" key="3">
    <source>
        <dbReference type="Proteomes" id="UP000698752"/>
    </source>
</evidence>
<name>A0ABS5EEA2_9PROT</name>
<evidence type="ECO:0000256" key="1">
    <source>
        <dbReference type="SAM" id="Phobius"/>
    </source>
</evidence>
<feature type="transmembrane region" description="Helical" evidence="1">
    <location>
        <begin position="137"/>
        <end position="157"/>
    </location>
</feature>
<organism evidence="2 3">
    <name type="scientific">Neoroseomonas terrae</name>
    <dbReference type="NCBI Taxonomy" id="424799"/>
    <lineage>
        <taxon>Bacteria</taxon>
        <taxon>Pseudomonadati</taxon>
        <taxon>Pseudomonadota</taxon>
        <taxon>Alphaproteobacteria</taxon>
        <taxon>Acetobacterales</taxon>
        <taxon>Acetobacteraceae</taxon>
        <taxon>Neoroseomonas</taxon>
    </lineage>
</organism>
<dbReference type="Proteomes" id="UP000698752">
    <property type="component" value="Unassembled WGS sequence"/>
</dbReference>
<sequence>MTALRLSRLALTAAVALLFSLIAFGNLTDYGSNFAFVQHVLSMDTTFRSPALMWRAITDPTLHHLAYGLIISWEVMTALLLWAGVLRLWRVRRSGAAAWNAARGTAILGLTAGAMLYGLGFLVIAGEWFAMWQSREWNGQASAAIFLAFCGIVLLHVSTAETEAD</sequence>
<feature type="transmembrane region" description="Helical" evidence="1">
    <location>
        <begin position="101"/>
        <end position="125"/>
    </location>
</feature>
<dbReference type="Pfam" id="PF09933">
    <property type="entry name" value="DUF2165"/>
    <property type="match status" value="1"/>
</dbReference>
<proteinExistence type="predicted"/>
<keyword evidence="3" id="KW-1185">Reference proteome</keyword>
<keyword evidence="1" id="KW-1133">Transmembrane helix</keyword>
<gene>
    <name evidence="2" type="ORF">GXW78_06760</name>
</gene>
<accession>A0ABS5EEA2</accession>
<dbReference type="RefSeq" id="WP_211867262.1">
    <property type="nucleotide sequence ID" value="NZ_JAAEDI010000006.1"/>
</dbReference>
<protein>
    <submittedName>
        <fullName evidence="2">DUF2165 domain-containing protein</fullName>
    </submittedName>
</protein>
<evidence type="ECO:0000313" key="2">
    <source>
        <dbReference type="EMBL" id="MBR0649356.1"/>
    </source>
</evidence>
<dbReference type="InterPro" id="IPR018681">
    <property type="entry name" value="DUF2165_transmembrane"/>
</dbReference>
<comment type="caution">
    <text evidence="2">The sequence shown here is derived from an EMBL/GenBank/DDBJ whole genome shotgun (WGS) entry which is preliminary data.</text>
</comment>
<dbReference type="EMBL" id="JAAEDI010000006">
    <property type="protein sequence ID" value="MBR0649356.1"/>
    <property type="molecule type" value="Genomic_DNA"/>
</dbReference>
<keyword evidence="1" id="KW-0472">Membrane</keyword>
<feature type="transmembrane region" description="Helical" evidence="1">
    <location>
        <begin position="66"/>
        <end position="89"/>
    </location>
</feature>
<keyword evidence="1" id="KW-0812">Transmembrane</keyword>